<protein>
    <submittedName>
        <fullName evidence="1">Uncharacterized protein</fullName>
    </submittedName>
</protein>
<evidence type="ECO:0000313" key="1">
    <source>
        <dbReference type="EMBL" id="GAH36366.1"/>
    </source>
</evidence>
<feature type="non-terminal residue" evidence="1">
    <location>
        <position position="71"/>
    </location>
</feature>
<gene>
    <name evidence="1" type="ORF">S03H2_24219</name>
</gene>
<dbReference type="AlphaFoldDB" id="X1ESJ5"/>
<organism evidence="1">
    <name type="scientific">marine sediment metagenome</name>
    <dbReference type="NCBI Taxonomy" id="412755"/>
    <lineage>
        <taxon>unclassified sequences</taxon>
        <taxon>metagenomes</taxon>
        <taxon>ecological metagenomes</taxon>
    </lineage>
</organism>
<sequence>MAGIVEKLNPNKTSAVSFKRDGQRGSKRGRTVPISEVTLSEVKEDAVRFGLATDVAYQMNAGKEASIFVAY</sequence>
<accession>X1ESJ5</accession>
<name>X1ESJ5_9ZZZZ</name>
<proteinExistence type="predicted"/>
<reference evidence="1" key="1">
    <citation type="journal article" date="2014" name="Front. Microbiol.">
        <title>High frequency of phylogenetically diverse reductive dehalogenase-homologous genes in deep subseafloor sedimentary metagenomes.</title>
        <authorList>
            <person name="Kawai M."/>
            <person name="Futagami T."/>
            <person name="Toyoda A."/>
            <person name="Takaki Y."/>
            <person name="Nishi S."/>
            <person name="Hori S."/>
            <person name="Arai W."/>
            <person name="Tsubouchi T."/>
            <person name="Morono Y."/>
            <person name="Uchiyama I."/>
            <person name="Ito T."/>
            <person name="Fujiyama A."/>
            <person name="Inagaki F."/>
            <person name="Takami H."/>
        </authorList>
    </citation>
    <scope>NUCLEOTIDE SEQUENCE</scope>
    <source>
        <strain evidence="1">Expedition CK06-06</strain>
    </source>
</reference>
<comment type="caution">
    <text evidence="1">The sequence shown here is derived from an EMBL/GenBank/DDBJ whole genome shotgun (WGS) entry which is preliminary data.</text>
</comment>
<dbReference type="EMBL" id="BARU01013396">
    <property type="protein sequence ID" value="GAH36366.1"/>
    <property type="molecule type" value="Genomic_DNA"/>
</dbReference>